<evidence type="ECO:0000259" key="1">
    <source>
        <dbReference type="Pfam" id="PF01261"/>
    </source>
</evidence>
<protein>
    <recommendedName>
        <fullName evidence="1">Xylose isomerase-like TIM barrel domain-containing protein</fullName>
    </recommendedName>
</protein>
<dbReference type="InterPro" id="IPR050312">
    <property type="entry name" value="IolE/XylAMocC-like"/>
</dbReference>
<sequence>MTVFKGGQMSEFRLGMQSYTFRNFKTLDEAIGLTKKAGLSYMELFSGHLSCDADDATVQAGLDKLKAAGITPDSYGVHGFSKDEAANRRALGFAKKAGIKALSADIEPDALDMAENLSKEYNVRLAIHNHGINHRYGTVKQLKELFGKTGANIGLCLDTAWMLQTKTDPVKAAKIFGERLYGVHLKDFVFAADSSPKDVVLGEGGLKLEQLFQALDSMNFSGYLSIEYEGEPDDPLPAVLRSVAKIKKVLGD</sequence>
<proteinExistence type="predicted"/>
<dbReference type="Gene3D" id="3.20.20.150">
    <property type="entry name" value="Divalent-metal-dependent TIM barrel enzymes"/>
    <property type="match status" value="1"/>
</dbReference>
<evidence type="ECO:0000313" key="3">
    <source>
        <dbReference type="Proteomes" id="UP000229307"/>
    </source>
</evidence>
<evidence type="ECO:0000313" key="2">
    <source>
        <dbReference type="EMBL" id="PIZ16912.1"/>
    </source>
</evidence>
<gene>
    <name evidence="2" type="ORF">COY52_05745</name>
</gene>
<organism evidence="2 3">
    <name type="scientific">Candidatus Desantisbacteria bacterium CG_4_10_14_0_8_um_filter_48_22</name>
    <dbReference type="NCBI Taxonomy" id="1974543"/>
    <lineage>
        <taxon>Bacteria</taxon>
        <taxon>Candidatus Desantisiibacteriota</taxon>
    </lineage>
</organism>
<dbReference type="EMBL" id="PFMR01000153">
    <property type="protein sequence ID" value="PIZ16912.1"/>
    <property type="molecule type" value="Genomic_DNA"/>
</dbReference>
<dbReference type="AlphaFoldDB" id="A0A2M7SBK6"/>
<dbReference type="InterPro" id="IPR013022">
    <property type="entry name" value="Xyl_isomerase-like_TIM-brl"/>
</dbReference>
<name>A0A2M7SBK6_9BACT</name>
<feature type="domain" description="Xylose isomerase-like TIM barrel" evidence="1">
    <location>
        <begin position="110"/>
        <end position="241"/>
    </location>
</feature>
<dbReference type="PANTHER" id="PTHR12110">
    <property type="entry name" value="HYDROXYPYRUVATE ISOMERASE"/>
    <property type="match status" value="1"/>
</dbReference>
<reference evidence="3" key="1">
    <citation type="submission" date="2017-09" db="EMBL/GenBank/DDBJ databases">
        <title>Depth-based differentiation of microbial function through sediment-hosted aquifers and enrichment of novel symbionts in the deep terrestrial subsurface.</title>
        <authorList>
            <person name="Probst A.J."/>
            <person name="Ladd B."/>
            <person name="Jarett J.K."/>
            <person name="Geller-Mcgrath D.E."/>
            <person name="Sieber C.M.K."/>
            <person name="Emerson J.B."/>
            <person name="Anantharaman K."/>
            <person name="Thomas B.C."/>
            <person name="Malmstrom R."/>
            <person name="Stieglmeier M."/>
            <person name="Klingl A."/>
            <person name="Woyke T."/>
            <person name="Ryan C.M."/>
            <person name="Banfield J.F."/>
        </authorList>
    </citation>
    <scope>NUCLEOTIDE SEQUENCE [LARGE SCALE GENOMIC DNA]</scope>
</reference>
<dbReference type="InterPro" id="IPR036237">
    <property type="entry name" value="Xyl_isomerase-like_sf"/>
</dbReference>
<dbReference type="Pfam" id="PF01261">
    <property type="entry name" value="AP_endonuc_2"/>
    <property type="match status" value="1"/>
</dbReference>
<dbReference type="Proteomes" id="UP000229307">
    <property type="component" value="Unassembled WGS sequence"/>
</dbReference>
<dbReference type="SUPFAM" id="SSF51658">
    <property type="entry name" value="Xylose isomerase-like"/>
    <property type="match status" value="1"/>
</dbReference>
<comment type="caution">
    <text evidence="2">The sequence shown here is derived from an EMBL/GenBank/DDBJ whole genome shotgun (WGS) entry which is preliminary data.</text>
</comment>
<dbReference type="PANTHER" id="PTHR12110:SF41">
    <property type="entry name" value="INOSOSE DEHYDRATASE"/>
    <property type="match status" value="1"/>
</dbReference>
<accession>A0A2M7SBK6</accession>